<evidence type="ECO:0000313" key="1">
    <source>
        <dbReference type="EMBL" id="WNZ46374.1"/>
    </source>
</evidence>
<sequence length="97" mass="10850">MTPHLEAAIAAIQPLSPTERQQLLQILQNDTIEDSQVDLKVLDKQFRQGLTLQQLRASQNPQTFNASNLKAFGAGIFPEADSIEDFLAFLQQQRQAT</sequence>
<dbReference type="RefSeq" id="WP_268183201.1">
    <property type="nucleotide sequence ID" value="NZ_CP130144.1"/>
</dbReference>
<dbReference type="EMBL" id="CP130144">
    <property type="protein sequence ID" value="WNZ46374.1"/>
    <property type="molecule type" value="Genomic_DNA"/>
</dbReference>
<reference evidence="1" key="1">
    <citation type="journal article" date="2023" name="Plants (Basel)">
        <title>Genomic Analysis of Leptolyngbya boryana CZ1 Reveals Efficient Carbon Fixation Modules.</title>
        <authorList>
            <person name="Bai X."/>
            <person name="Wang H."/>
            <person name="Cheng W."/>
            <person name="Wang J."/>
            <person name="Ma M."/>
            <person name="Hu H."/>
            <person name="Song Z."/>
            <person name="Ma H."/>
            <person name="Fan Y."/>
            <person name="Du C."/>
            <person name="Xu J."/>
        </authorList>
    </citation>
    <scope>NUCLEOTIDE SEQUENCE</scope>
    <source>
        <strain evidence="1">CZ1</strain>
    </source>
</reference>
<gene>
    <name evidence="1" type="ORF">Q2T42_00800</name>
</gene>
<proteinExistence type="predicted"/>
<organism evidence="1">
    <name type="scientific">Leptolyngbya boryana CZ1</name>
    <dbReference type="NCBI Taxonomy" id="3060204"/>
    <lineage>
        <taxon>Bacteria</taxon>
        <taxon>Bacillati</taxon>
        <taxon>Cyanobacteriota</taxon>
        <taxon>Cyanophyceae</taxon>
        <taxon>Leptolyngbyales</taxon>
        <taxon>Leptolyngbyaceae</taxon>
        <taxon>Leptolyngbya group</taxon>
        <taxon>Leptolyngbya</taxon>
    </lineage>
</organism>
<accession>A0AA97AR92</accession>
<reference evidence="1" key="2">
    <citation type="submission" date="2023-07" db="EMBL/GenBank/DDBJ databases">
        <authorList>
            <person name="Bai X.-H."/>
            <person name="Wang H.-H."/>
            <person name="Wang J."/>
            <person name="Ma M.-Y."/>
            <person name="Hu H.-H."/>
            <person name="Song Z.-L."/>
            <person name="Ma H.-G."/>
            <person name="Fan Y."/>
            <person name="Du C.-Y."/>
            <person name="Xu J.-C."/>
        </authorList>
    </citation>
    <scope>NUCLEOTIDE SEQUENCE</scope>
    <source>
        <strain evidence="1">CZ1</strain>
    </source>
</reference>
<protein>
    <submittedName>
        <fullName evidence="1">Uncharacterized protein</fullName>
    </submittedName>
</protein>
<dbReference type="AlphaFoldDB" id="A0AA97AR92"/>
<name>A0AA97AR92_LEPBY</name>